<dbReference type="Proteomes" id="UP000264589">
    <property type="component" value="Unassembled WGS sequence"/>
</dbReference>
<dbReference type="InParanoid" id="A0A371R8H1"/>
<keyword evidence="3" id="KW-1185">Reference proteome</keyword>
<dbReference type="EMBL" id="QUQO01000002">
    <property type="protein sequence ID" value="RFB01753.1"/>
    <property type="molecule type" value="Genomic_DNA"/>
</dbReference>
<proteinExistence type="predicted"/>
<reference evidence="2 3" key="1">
    <citation type="submission" date="2018-08" db="EMBL/GenBank/DDBJ databases">
        <title>Parvularcula sp. SM1705, isolated from surface water of the South Sea China.</title>
        <authorList>
            <person name="Sun L."/>
        </authorList>
    </citation>
    <scope>NUCLEOTIDE SEQUENCE [LARGE SCALE GENOMIC DNA]</scope>
    <source>
        <strain evidence="2 3">SM1705</strain>
    </source>
</reference>
<evidence type="ECO:0000313" key="3">
    <source>
        <dbReference type="Proteomes" id="UP000264589"/>
    </source>
</evidence>
<evidence type="ECO:0000313" key="2">
    <source>
        <dbReference type="EMBL" id="RFB01753.1"/>
    </source>
</evidence>
<dbReference type="AlphaFoldDB" id="A0A371R8H1"/>
<name>A0A371R8H1_9PROT</name>
<evidence type="ECO:0008006" key="4">
    <source>
        <dbReference type="Google" id="ProtNLM"/>
    </source>
</evidence>
<evidence type="ECO:0000256" key="1">
    <source>
        <dbReference type="SAM" id="SignalP"/>
    </source>
</evidence>
<accession>A0A371R8H1</accession>
<feature type="signal peptide" evidence="1">
    <location>
        <begin position="1"/>
        <end position="20"/>
    </location>
</feature>
<gene>
    <name evidence="2" type="ORF">DX908_15915</name>
</gene>
<feature type="chain" id="PRO_5016662452" description="Alpha/beta hydrolase" evidence="1">
    <location>
        <begin position="21"/>
        <end position="216"/>
    </location>
</feature>
<dbReference type="RefSeq" id="WP_116393468.1">
    <property type="nucleotide sequence ID" value="NZ_QUQO01000002.1"/>
</dbReference>
<sequence length="216" mass="23358">MKNLLSAILMFSVSMGMATAEEPANAGADVHLFYFHGRIVEDGLPAIHPTFGEYQFKDIVTALDRPGISLHAKQRGPDADVEAEAMEAVAAINALVADGVPADHIAIVGASKGSLIASRVSHELGDRQMKLVILAGCWPSMVETLIANEQFVFGDVLEIRDIEDKGLEPGCDELIDASPGVTRHKAIVTELGVSHGLIYRPYKEWLEPTLEWVTAE</sequence>
<dbReference type="OrthoDB" id="6381520at2"/>
<dbReference type="SUPFAM" id="SSF53474">
    <property type="entry name" value="alpha/beta-Hydrolases"/>
    <property type="match status" value="1"/>
</dbReference>
<protein>
    <recommendedName>
        <fullName evidence="4">Alpha/beta hydrolase</fullName>
    </recommendedName>
</protein>
<dbReference type="Gene3D" id="3.40.50.1820">
    <property type="entry name" value="alpha/beta hydrolase"/>
    <property type="match status" value="1"/>
</dbReference>
<keyword evidence="1" id="KW-0732">Signal</keyword>
<organism evidence="2 3">
    <name type="scientific">Parvularcula marina</name>
    <dbReference type="NCBI Taxonomy" id="2292771"/>
    <lineage>
        <taxon>Bacteria</taxon>
        <taxon>Pseudomonadati</taxon>
        <taxon>Pseudomonadota</taxon>
        <taxon>Alphaproteobacteria</taxon>
        <taxon>Parvularculales</taxon>
        <taxon>Parvularculaceae</taxon>
        <taxon>Parvularcula</taxon>
    </lineage>
</organism>
<dbReference type="InterPro" id="IPR029058">
    <property type="entry name" value="AB_hydrolase_fold"/>
</dbReference>
<comment type="caution">
    <text evidence="2">The sequence shown here is derived from an EMBL/GenBank/DDBJ whole genome shotgun (WGS) entry which is preliminary data.</text>
</comment>